<evidence type="ECO:0000259" key="1">
    <source>
        <dbReference type="SMART" id="SM00666"/>
    </source>
</evidence>
<organism evidence="2 3">
    <name type="scientific">Kingdonia uniflora</name>
    <dbReference type="NCBI Taxonomy" id="39325"/>
    <lineage>
        <taxon>Eukaryota</taxon>
        <taxon>Viridiplantae</taxon>
        <taxon>Streptophyta</taxon>
        <taxon>Embryophyta</taxon>
        <taxon>Tracheophyta</taxon>
        <taxon>Spermatophyta</taxon>
        <taxon>Magnoliopsida</taxon>
        <taxon>Ranunculales</taxon>
        <taxon>Circaeasteraceae</taxon>
        <taxon>Kingdonia</taxon>
    </lineage>
</organism>
<name>A0A7J7L3E5_9MAGN</name>
<dbReference type="PANTHER" id="PTHR31066">
    <property type="entry name" value="OS05G0427100 PROTEIN-RELATED"/>
    <property type="match status" value="1"/>
</dbReference>
<evidence type="ECO:0000313" key="3">
    <source>
        <dbReference type="Proteomes" id="UP000541444"/>
    </source>
</evidence>
<dbReference type="OrthoDB" id="1914296at2759"/>
<accession>A0A7J7L3E5</accession>
<dbReference type="Gene3D" id="3.10.20.90">
    <property type="entry name" value="Phosphatidylinositol 3-kinase Catalytic Subunit, Chain A, domain 1"/>
    <property type="match status" value="1"/>
</dbReference>
<evidence type="ECO:0000313" key="2">
    <source>
        <dbReference type="EMBL" id="KAF6137092.1"/>
    </source>
</evidence>
<dbReference type="SUPFAM" id="SSF54277">
    <property type="entry name" value="CAD &amp; PB1 domains"/>
    <property type="match status" value="1"/>
</dbReference>
<dbReference type="EMBL" id="JACGCM010002660">
    <property type="protein sequence ID" value="KAF6137092.1"/>
    <property type="molecule type" value="Genomic_DNA"/>
</dbReference>
<dbReference type="InterPro" id="IPR053198">
    <property type="entry name" value="Gynoecium_Dev_Regulator"/>
</dbReference>
<dbReference type="AlphaFoldDB" id="A0A7J7L3E5"/>
<dbReference type="InterPro" id="IPR000270">
    <property type="entry name" value="PB1_dom"/>
</dbReference>
<dbReference type="Proteomes" id="UP000541444">
    <property type="component" value="Unassembled WGS sequence"/>
</dbReference>
<dbReference type="CDD" id="cd06410">
    <property type="entry name" value="PB1_UP2"/>
    <property type="match status" value="1"/>
</dbReference>
<dbReference type="Pfam" id="PF00564">
    <property type="entry name" value="PB1"/>
    <property type="match status" value="1"/>
</dbReference>
<dbReference type="SMART" id="SM00666">
    <property type="entry name" value="PB1"/>
    <property type="match status" value="1"/>
</dbReference>
<protein>
    <recommendedName>
        <fullName evidence="1">PB1 domain-containing protein</fullName>
    </recommendedName>
</protein>
<gene>
    <name evidence="2" type="ORF">GIB67_030856</name>
</gene>
<keyword evidence="3" id="KW-1185">Reference proteome</keyword>
<feature type="domain" description="PB1" evidence="1">
    <location>
        <begin position="34"/>
        <end position="122"/>
    </location>
</feature>
<dbReference type="PANTHER" id="PTHR31066:SF66">
    <property type="entry name" value="PB1 DOMAIN-CONTAINING PROTEIN"/>
    <property type="match status" value="1"/>
</dbReference>
<proteinExistence type="predicted"/>
<reference evidence="2 3" key="1">
    <citation type="journal article" date="2020" name="IScience">
        <title>Genome Sequencing of the Endangered Kingdonia uniflora (Circaeasteraceae, Ranunculales) Reveals Potential Mechanisms of Evolutionary Specialization.</title>
        <authorList>
            <person name="Sun Y."/>
            <person name="Deng T."/>
            <person name="Zhang A."/>
            <person name="Moore M.J."/>
            <person name="Landis J.B."/>
            <person name="Lin N."/>
            <person name="Zhang H."/>
            <person name="Zhang X."/>
            <person name="Huang J."/>
            <person name="Zhang X."/>
            <person name="Sun H."/>
            <person name="Wang H."/>
        </authorList>
    </citation>
    <scope>NUCLEOTIDE SEQUENCE [LARGE SCALE GENOMIC DNA]</scope>
    <source>
        <strain evidence="2">TB1705</strain>
        <tissue evidence="2">Leaf</tissue>
    </source>
</reference>
<comment type="caution">
    <text evidence="2">The sequence shown here is derived from an EMBL/GenBank/DDBJ whole genome shotgun (WGS) entry which is preliminary data.</text>
</comment>
<sequence length="212" mass="23619">MVAVSLSTNGNINGISTTTVKFLCNYSGKILPRHHDGKLRYVGGDIRVLSVDRSISFAELLVKLGELCGWSVSLRCQLPTEDLDALISIKSDEDLENIIEEYDRVSKVTSISMKIRAFLSTKQVSPPQSESSSSLVDFSSLKYNKLPRGVGSPTSILPGPSHHRCLRHVPYPYNTPVCVPVYFNSSYYGSKNRSRQQQQQVYGLVHNGSHWQ</sequence>